<dbReference type="RefSeq" id="WP_125915338.1">
    <property type="nucleotide sequence ID" value="NZ_RWHU01000009.1"/>
</dbReference>
<gene>
    <name evidence="1" type="ORF">EJE24_19945</name>
</gene>
<dbReference type="EMBL" id="RWHU01000009">
    <property type="protein sequence ID" value="RSK64399.1"/>
    <property type="molecule type" value="Genomic_DNA"/>
</dbReference>
<reference evidence="1 2" key="1">
    <citation type="submission" date="2018-12" db="EMBL/GenBank/DDBJ databases">
        <title>The Genome Submission of two Enterobacter spp. strains.</title>
        <authorList>
            <person name="Wu W."/>
            <person name="Wei L."/>
            <person name="Feng Y."/>
            <person name="Zong Z."/>
        </authorList>
    </citation>
    <scope>NUCLEOTIDE SEQUENCE [LARGE SCALE GENOMIC DNA]</scope>
    <source>
        <strain evidence="1 2">WCHEHu045002</strain>
    </source>
</reference>
<accession>A0A3R9PQY0</accession>
<comment type="caution">
    <text evidence="1">The sequence shown here is derived from an EMBL/GenBank/DDBJ whole genome shotgun (WGS) entry which is preliminary data.</text>
</comment>
<dbReference type="InterPro" id="IPR013783">
    <property type="entry name" value="Ig-like_fold"/>
</dbReference>
<dbReference type="Gene3D" id="2.60.40.10">
    <property type="entry name" value="Immunoglobulins"/>
    <property type="match status" value="1"/>
</dbReference>
<dbReference type="SUPFAM" id="SSF49354">
    <property type="entry name" value="PapD-like"/>
    <property type="match status" value="1"/>
</dbReference>
<evidence type="ECO:0000313" key="2">
    <source>
        <dbReference type="Proteomes" id="UP000276389"/>
    </source>
</evidence>
<name>A0A3R9PQY0_9ENTR</name>
<evidence type="ECO:0000313" key="1">
    <source>
        <dbReference type="EMBL" id="RSK64399.1"/>
    </source>
</evidence>
<sequence length="215" mass="24341">MLSTLVPSAGAVYLNSLVYDMRPDEQFISLPVVNDTPRTNLYTVQAYEIGKPTVDASSRVEGAEMQVVYSPLKFTVAPGGKDFFKLYYRGPEDRVERYYRVIVRETPVKLFPFRDNEKHSDVISVLSMSTFLIVRPRMHTLSFELDERAGTLHNTGNTFFRVIIHKGCNGDDDSSTQFYMLPGEKYSSSIVSKNNKKFIVAMGRYTLLGEGCFTA</sequence>
<dbReference type="AlphaFoldDB" id="A0A3R9PQY0"/>
<proteinExistence type="predicted"/>
<organism evidence="1 2">
    <name type="scientific">Enterobacter huaxiensis</name>
    <dbReference type="NCBI Taxonomy" id="2494702"/>
    <lineage>
        <taxon>Bacteria</taxon>
        <taxon>Pseudomonadati</taxon>
        <taxon>Pseudomonadota</taxon>
        <taxon>Gammaproteobacteria</taxon>
        <taxon>Enterobacterales</taxon>
        <taxon>Enterobacteriaceae</taxon>
        <taxon>Enterobacter</taxon>
    </lineage>
</organism>
<dbReference type="InterPro" id="IPR008962">
    <property type="entry name" value="PapD-like_sf"/>
</dbReference>
<dbReference type="Proteomes" id="UP000276389">
    <property type="component" value="Unassembled WGS sequence"/>
</dbReference>
<protein>
    <submittedName>
        <fullName evidence="1">Molecular chaperone</fullName>
    </submittedName>
</protein>